<evidence type="ECO:0000313" key="5">
    <source>
        <dbReference type="Proteomes" id="UP000796761"/>
    </source>
</evidence>
<dbReference type="InterPro" id="IPR008916">
    <property type="entry name" value="Retrov_capsid_C"/>
</dbReference>
<dbReference type="SUPFAM" id="SSF56672">
    <property type="entry name" value="DNA/RNA polymerases"/>
    <property type="match status" value="1"/>
</dbReference>
<dbReference type="GO" id="GO:0003824">
    <property type="term" value="F:catalytic activity"/>
    <property type="evidence" value="ECO:0007669"/>
    <property type="project" value="UniProtKB-KW"/>
</dbReference>
<evidence type="ECO:0000256" key="1">
    <source>
        <dbReference type="ARBA" id="ARBA00023268"/>
    </source>
</evidence>
<evidence type="ECO:0000259" key="3">
    <source>
        <dbReference type="Pfam" id="PF19317"/>
    </source>
</evidence>
<dbReference type="Gene3D" id="3.30.70.270">
    <property type="match status" value="1"/>
</dbReference>
<proteinExistence type="predicted"/>
<feature type="region of interest" description="Disordered" evidence="2">
    <location>
        <begin position="357"/>
        <end position="384"/>
    </location>
</feature>
<dbReference type="Pfam" id="PF00607">
    <property type="entry name" value="Gag_p24"/>
    <property type="match status" value="2"/>
</dbReference>
<dbReference type="PANTHER" id="PTHR40389">
    <property type="entry name" value="ENDOGENOUS RETROVIRUS GROUP K MEMBER 24 GAG POLYPROTEIN-RELATED"/>
    <property type="match status" value="1"/>
</dbReference>
<dbReference type="Gene3D" id="1.10.1200.30">
    <property type="match status" value="1"/>
</dbReference>
<dbReference type="InterPro" id="IPR008919">
    <property type="entry name" value="Retrov_capsid_N"/>
</dbReference>
<keyword evidence="5" id="KW-1185">Reference proteome</keyword>
<protein>
    <recommendedName>
        <fullName evidence="3">Retroviral nucleocapsid Gag protein p24 C-terminal domain-containing protein</fullName>
    </recommendedName>
</protein>
<dbReference type="EMBL" id="SWJQ01000450">
    <property type="protein sequence ID" value="TRZ14259.1"/>
    <property type="molecule type" value="Genomic_DNA"/>
</dbReference>
<dbReference type="InterPro" id="IPR043128">
    <property type="entry name" value="Rev_trsase/Diguanyl_cyclase"/>
</dbReference>
<evidence type="ECO:0000256" key="2">
    <source>
        <dbReference type="SAM" id="MobiDB-lite"/>
    </source>
</evidence>
<dbReference type="PANTHER" id="PTHR40389:SF3">
    <property type="entry name" value="IGE-BINDING PROTEIN"/>
    <property type="match status" value="1"/>
</dbReference>
<name>A0A8K1GA89_9PASS</name>
<comment type="caution">
    <text evidence="4">The sequence shown here is derived from an EMBL/GenBank/DDBJ whole genome shotgun (WGS) entry which is preliminary data.</text>
</comment>
<sequence length="729" mass="82217">MQKDSTCQSHETLVTWLLQCWDIATQNMKVDGGETTGIDREIGKRTETLSLWRDKMKIGNGYRSLKGQVTETIEGQGGSSQVAELKTVQLVLAKDNHQRSSTHCYTSPPTGTSSLTGSVSGKHWKEAILASATKQSRLPSKHVEKKQDQKFVKASSSDEESSESSLSDFEYEDHWSKTKSDAIKDNEWDIANKITAFPIMVRQGRRQARRVTWHPMPFSELKELNKAAKEHGRGSHYFRHLLETTFAAHTLLPHDVQNIIGCLLTPAEYLLWERNWKRQLATLVTAYENDANKPNLIFEQIASEGNYLKAADQFDILDSALREIASAAKASLTLTGSVSGKHWKEAILASATKQSRLPSKHVEKKQDQKFVKASSSDEESSESSLSDFEYEDHWSKTKSDAIKDNEWDIANKITAFPIMVRQGRRQARRVTWHPMPFSELKELNKAAKEHGRGSHYFRHLLETTFAAHTLLPHDVQNIIGCLLTPAEYLLWERNWKRQLATLVTAYENDANKPNLIFEQIASEGNYLKAADQFDILDSALREIASAAKASLTLVPDETVPVHSFTSIKQGVDESFTKFVDRLKAALEKQLESADARKEMLVKMALLNANSITKPILRALPLDPQPTIDQMIEVCVKHHSTENTVAQAVGPRDCARSIRDQSDLDQVLQATIQAITDFGFEIRPEKVLRTSPWKYLGLQVHEKTIKPQQIIIKTNPKTLNEVQQLCGSIN</sequence>
<accession>A0A8K1GA89</accession>
<dbReference type="OrthoDB" id="9352756at2759"/>
<dbReference type="Gene3D" id="1.10.375.10">
    <property type="entry name" value="Human Immunodeficiency Virus Type 1 Capsid Protein"/>
    <property type="match status" value="2"/>
</dbReference>
<feature type="domain" description="Retroviral nucleocapsid Gag protein p24 C-terminal" evidence="3">
    <location>
        <begin position="562"/>
        <end position="632"/>
    </location>
</feature>
<reference evidence="4" key="1">
    <citation type="submission" date="2019-04" db="EMBL/GenBank/DDBJ databases">
        <title>Genome assembly of Zosterops borbonicus 15179.</title>
        <authorList>
            <person name="Leroy T."/>
            <person name="Anselmetti Y."/>
            <person name="Tilak M.-K."/>
            <person name="Nabholz B."/>
        </authorList>
    </citation>
    <scope>NUCLEOTIDE SEQUENCE</scope>
    <source>
        <strain evidence="4">HGM_15179</strain>
        <tissue evidence="4">Muscle</tissue>
    </source>
</reference>
<dbReference type="Proteomes" id="UP000796761">
    <property type="component" value="Unassembled WGS sequence"/>
</dbReference>
<dbReference type="Pfam" id="PF19317">
    <property type="entry name" value="Gag_p24_C"/>
    <property type="match status" value="1"/>
</dbReference>
<dbReference type="SUPFAM" id="SSF47943">
    <property type="entry name" value="Retrovirus capsid protein, N-terminal core domain"/>
    <property type="match status" value="2"/>
</dbReference>
<dbReference type="InterPro" id="IPR043502">
    <property type="entry name" value="DNA/RNA_pol_sf"/>
</dbReference>
<feature type="compositionally biased region" description="Basic and acidic residues" evidence="2">
    <location>
        <begin position="141"/>
        <end position="151"/>
    </location>
</feature>
<dbReference type="InterPro" id="IPR045345">
    <property type="entry name" value="Gag_p24_C"/>
</dbReference>
<dbReference type="GO" id="GO:0016032">
    <property type="term" value="P:viral process"/>
    <property type="evidence" value="ECO:0007669"/>
    <property type="project" value="InterPro"/>
</dbReference>
<keyword evidence="1" id="KW-0511">Multifunctional enzyme</keyword>
<dbReference type="InterPro" id="IPR050195">
    <property type="entry name" value="Primate_lentivir_Gag_pol-like"/>
</dbReference>
<feature type="compositionally biased region" description="Basic and acidic residues" evidence="2">
    <location>
        <begin position="360"/>
        <end position="370"/>
    </location>
</feature>
<dbReference type="SUPFAM" id="SSF47353">
    <property type="entry name" value="Retrovirus capsid dimerization domain-like"/>
    <property type="match status" value="1"/>
</dbReference>
<feature type="region of interest" description="Disordered" evidence="2">
    <location>
        <begin position="133"/>
        <end position="170"/>
    </location>
</feature>
<gene>
    <name evidence="4" type="ORF">HGM15179_012841</name>
</gene>
<organism evidence="4 5">
    <name type="scientific">Zosterops borbonicus</name>
    <dbReference type="NCBI Taxonomy" id="364589"/>
    <lineage>
        <taxon>Eukaryota</taxon>
        <taxon>Metazoa</taxon>
        <taxon>Chordata</taxon>
        <taxon>Craniata</taxon>
        <taxon>Vertebrata</taxon>
        <taxon>Euteleostomi</taxon>
        <taxon>Archelosauria</taxon>
        <taxon>Archosauria</taxon>
        <taxon>Dinosauria</taxon>
        <taxon>Saurischia</taxon>
        <taxon>Theropoda</taxon>
        <taxon>Coelurosauria</taxon>
        <taxon>Aves</taxon>
        <taxon>Neognathae</taxon>
        <taxon>Neoaves</taxon>
        <taxon>Telluraves</taxon>
        <taxon>Australaves</taxon>
        <taxon>Passeriformes</taxon>
        <taxon>Sylvioidea</taxon>
        <taxon>Zosteropidae</taxon>
        <taxon>Zosterops</taxon>
    </lineage>
</organism>
<evidence type="ECO:0000313" key="4">
    <source>
        <dbReference type="EMBL" id="TRZ14259.1"/>
    </source>
</evidence>
<dbReference type="AlphaFoldDB" id="A0A8K1GA89"/>